<comment type="caution">
    <text evidence="2">The sequence shown here is derived from an EMBL/GenBank/DDBJ whole genome shotgun (WGS) entry which is preliminary data.</text>
</comment>
<feature type="region of interest" description="Disordered" evidence="1">
    <location>
        <begin position="239"/>
        <end position="300"/>
    </location>
</feature>
<gene>
    <name evidence="2" type="ORF">O181_108228</name>
</gene>
<accession>A0A9Q3JTY4</accession>
<reference evidence="2" key="1">
    <citation type="submission" date="2021-03" db="EMBL/GenBank/DDBJ databases">
        <title>Draft genome sequence of rust myrtle Austropuccinia psidii MF-1, a brazilian biotype.</title>
        <authorList>
            <person name="Quecine M.C."/>
            <person name="Pachon D.M.R."/>
            <person name="Bonatelli M.L."/>
            <person name="Correr F.H."/>
            <person name="Franceschini L.M."/>
            <person name="Leite T.F."/>
            <person name="Margarido G.R.A."/>
            <person name="Almeida C.A."/>
            <person name="Ferrarezi J.A."/>
            <person name="Labate C.A."/>
        </authorList>
    </citation>
    <scope>NUCLEOTIDE SEQUENCE</scope>
    <source>
        <strain evidence="2">MF-1</strain>
    </source>
</reference>
<organism evidence="2 3">
    <name type="scientific">Austropuccinia psidii MF-1</name>
    <dbReference type="NCBI Taxonomy" id="1389203"/>
    <lineage>
        <taxon>Eukaryota</taxon>
        <taxon>Fungi</taxon>
        <taxon>Dikarya</taxon>
        <taxon>Basidiomycota</taxon>
        <taxon>Pucciniomycotina</taxon>
        <taxon>Pucciniomycetes</taxon>
        <taxon>Pucciniales</taxon>
        <taxon>Sphaerophragmiaceae</taxon>
        <taxon>Austropuccinia</taxon>
    </lineage>
</organism>
<proteinExistence type="predicted"/>
<evidence type="ECO:0000256" key="1">
    <source>
        <dbReference type="SAM" id="MobiDB-lite"/>
    </source>
</evidence>
<dbReference type="EMBL" id="AVOT02082785">
    <property type="protein sequence ID" value="MBW0568513.1"/>
    <property type="molecule type" value="Genomic_DNA"/>
</dbReference>
<feature type="compositionally biased region" description="Basic residues" evidence="1">
    <location>
        <begin position="266"/>
        <end position="296"/>
    </location>
</feature>
<keyword evidence="3" id="KW-1185">Reference proteome</keyword>
<feature type="compositionally biased region" description="Polar residues" evidence="1">
    <location>
        <begin position="37"/>
        <end position="51"/>
    </location>
</feature>
<feature type="region of interest" description="Disordered" evidence="1">
    <location>
        <begin position="1"/>
        <end position="51"/>
    </location>
</feature>
<sequence>MHSQANIQVTPSEPEGSKDKGKRHSEGLITAKKWTPIATQRSRKPQNSASIQGKQTLITCTGKITIINPAVSSKGKLPKAVDNKFVQGTVKGTSPRTEKACPEPEYLEEHTLDTVVDGKTFREVIPTWPFTLQFNRNLKPEDWKNMDQVLQIHQLLKDLFQWSMDSKRFNLASHWTELGASFQKICLKEIDFRDLMVITQGWNPTRKFRLLEVRANRIRENQATIQAIEEQLTQTGHTKIASGSRGAGQISSPLASHHSETNRSVAKSHHSSQSKEVSRRRQGYKGKNKTSFNKRHRESDPMIQKLLDLVKEVHKSQKYL</sequence>
<evidence type="ECO:0000313" key="2">
    <source>
        <dbReference type="EMBL" id="MBW0568513.1"/>
    </source>
</evidence>
<feature type="compositionally biased region" description="Polar residues" evidence="1">
    <location>
        <begin position="1"/>
        <end position="11"/>
    </location>
</feature>
<evidence type="ECO:0000313" key="3">
    <source>
        <dbReference type="Proteomes" id="UP000765509"/>
    </source>
</evidence>
<dbReference type="Proteomes" id="UP000765509">
    <property type="component" value="Unassembled WGS sequence"/>
</dbReference>
<name>A0A9Q3JTY4_9BASI</name>
<protein>
    <submittedName>
        <fullName evidence="2">Uncharacterized protein</fullName>
    </submittedName>
</protein>
<dbReference type="AlphaFoldDB" id="A0A9Q3JTY4"/>